<dbReference type="EMBL" id="FXAF01000006">
    <property type="protein sequence ID" value="SMF33812.1"/>
    <property type="molecule type" value="Genomic_DNA"/>
</dbReference>
<dbReference type="PROSITE" id="PS51257">
    <property type="entry name" value="PROKAR_LIPOPROTEIN"/>
    <property type="match status" value="1"/>
</dbReference>
<protein>
    <submittedName>
        <fullName evidence="1">LPS-assembly lipoprotein</fullName>
    </submittedName>
</protein>
<accession>A0A1X7EHU2</accession>
<keyword evidence="2" id="KW-1185">Reference proteome</keyword>
<dbReference type="AlphaFoldDB" id="A0A1X7EHU2"/>
<dbReference type="STRING" id="464029.SAMN02982989_1261"/>
<gene>
    <name evidence="1" type="ORF">SAMN02982989_1261</name>
</gene>
<dbReference type="Gene3D" id="3.30.160.150">
    <property type="entry name" value="Lipoprotein like domain"/>
    <property type="match status" value="1"/>
</dbReference>
<name>A0A1X7EHU2_9HYPH</name>
<dbReference type="Proteomes" id="UP000192903">
    <property type="component" value="Unassembled WGS sequence"/>
</dbReference>
<evidence type="ECO:0000313" key="2">
    <source>
        <dbReference type="Proteomes" id="UP000192903"/>
    </source>
</evidence>
<reference evidence="2" key="1">
    <citation type="submission" date="2017-04" db="EMBL/GenBank/DDBJ databases">
        <authorList>
            <person name="Varghese N."/>
            <person name="Submissions S."/>
        </authorList>
    </citation>
    <scope>NUCLEOTIDE SEQUENCE [LARGE SCALE GENOMIC DNA]</scope>
    <source>
        <strain evidence="2">B4P</strain>
    </source>
</reference>
<sequence length="186" mass="20075">MSSDRFLRRIGVVSGLVMLAFLAGCQVRPLYSEASGTGERLAAVGFSQPQNRIDQVVRNHLVFLTSGGAGESTRPAYDVKLSAKSTATSILDDEDEDNVSSTGVPVPGRVQVEATYTLTRVSDGQVLKSGKRDVVSLIDVSGQGFAKLRAIRDAENRAARELAEFIRAEIAIALAREPQPQTVWQK</sequence>
<dbReference type="OrthoDB" id="7678210at2"/>
<organism evidence="1 2">
    <name type="scientific">Xaviernesmea oryzae</name>
    <dbReference type="NCBI Taxonomy" id="464029"/>
    <lineage>
        <taxon>Bacteria</taxon>
        <taxon>Pseudomonadati</taxon>
        <taxon>Pseudomonadota</taxon>
        <taxon>Alphaproteobacteria</taxon>
        <taxon>Hyphomicrobiales</taxon>
        <taxon>Rhizobiaceae</taxon>
        <taxon>Rhizobium/Agrobacterium group</taxon>
        <taxon>Xaviernesmea</taxon>
    </lineage>
</organism>
<keyword evidence="1" id="KW-0449">Lipoprotein</keyword>
<evidence type="ECO:0000313" key="1">
    <source>
        <dbReference type="EMBL" id="SMF33812.1"/>
    </source>
</evidence>
<dbReference type="RefSeq" id="WP_085421593.1">
    <property type="nucleotide sequence ID" value="NZ_FXAF01000006.1"/>
</dbReference>
<proteinExistence type="predicted"/>